<accession>A0ABW3X2H1</accession>
<dbReference type="InterPro" id="IPR007047">
    <property type="entry name" value="Flp_Fap"/>
</dbReference>
<organism evidence="2 3">
    <name type="scientific">Methylobacterium marchantiae</name>
    <dbReference type="NCBI Taxonomy" id="600331"/>
    <lineage>
        <taxon>Bacteria</taxon>
        <taxon>Pseudomonadati</taxon>
        <taxon>Pseudomonadota</taxon>
        <taxon>Alphaproteobacteria</taxon>
        <taxon>Hyphomicrobiales</taxon>
        <taxon>Methylobacteriaceae</taxon>
        <taxon>Methylobacterium</taxon>
    </lineage>
</organism>
<dbReference type="EMBL" id="JBHTND010000025">
    <property type="protein sequence ID" value="MFD1303206.1"/>
    <property type="molecule type" value="Genomic_DNA"/>
</dbReference>
<keyword evidence="1" id="KW-1133">Transmembrane helix</keyword>
<reference evidence="3" key="1">
    <citation type="journal article" date="2019" name="Int. J. Syst. Evol. Microbiol.">
        <title>The Global Catalogue of Microorganisms (GCM) 10K type strain sequencing project: providing services to taxonomists for standard genome sequencing and annotation.</title>
        <authorList>
            <consortium name="The Broad Institute Genomics Platform"/>
            <consortium name="The Broad Institute Genome Sequencing Center for Infectious Disease"/>
            <person name="Wu L."/>
            <person name="Ma J."/>
        </authorList>
    </citation>
    <scope>NUCLEOTIDE SEQUENCE [LARGE SCALE GENOMIC DNA]</scope>
    <source>
        <strain evidence="3">CCUG 56108</strain>
    </source>
</reference>
<evidence type="ECO:0000313" key="2">
    <source>
        <dbReference type="EMBL" id="MFD1303206.1"/>
    </source>
</evidence>
<protein>
    <submittedName>
        <fullName evidence="2">Flp family type IVb pilin</fullName>
    </submittedName>
</protein>
<proteinExistence type="predicted"/>
<sequence>MTRRAPTDQTETGFGADGWRLSSAVGRFGRDTSGATMIEYGLIAGLTFLAIVGALRYYAERLEVMYQIIGAAVMKST</sequence>
<dbReference type="Pfam" id="PF04964">
    <property type="entry name" value="Flp_Fap"/>
    <property type="match status" value="1"/>
</dbReference>
<keyword evidence="3" id="KW-1185">Reference proteome</keyword>
<evidence type="ECO:0000256" key="1">
    <source>
        <dbReference type="SAM" id="Phobius"/>
    </source>
</evidence>
<dbReference type="Proteomes" id="UP001597176">
    <property type="component" value="Unassembled WGS sequence"/>
</dbReference>
<keyword evidence="1" id="KW-0472">Membrane</keyword>
<name>A0ABW3X2H1_9HYPH</name>
<keyword evidence="1" id="KW-0812">Transmembrane</keyword>
<evidence type="ECO:0000313" key="3">
    <source>
        <dbReference type="Proteomes" id="UP001597176"/>
    </source>
</evidence>
<gene>
    <name evidence="2" type="ORF">ACFQ4G_16660</name>
</gene>
<comment type="caution">
    <text evidence="2">The sequence shown here is derived from an EMBL/GenBank/DDBJ whole genome shotgun (WGS) entry which is preliminary data.</text>
</comment>
<feature type="transmembrane region" description="Helical" evidence="1">
    <location>
        <begin position="40"/>
        <end position="59"/>
    </location>
</feature>